<dbReference type="EMBL" id="JRRC01043958">
    <property type="protein sequence ID" value="KHF98560.1"/>
    <property type="molecule type" value="Genomic_DNA"/>
</dbReference>
<sequence length="13" mass="1677">MFNQEILHFSTFY</sequence>
<proteinExistence type="predicted"/>
<gene>
    <name evidence="1" type="ORF">F383_37799</name>
</gene>
<dbReference type="Proteomes" id="UP000032142">
    <property type="component" value="Unassembled WGS sequence"/>
</dbReference>
<evidence type="ECO:0000313" key="2">
    <source>
        <dbReference type="Proteomes" id="UP000032142"/>
    </source>
</evidence>
<comment type="caution">
    <text evidence="1">The sequence shown here is derived from an EMBL/GenBank/DDBJ whole genome shotgun (WGS) entry which is preliminary data.</text>
</comment>
<organism evidence="1 2">
    <name type="scientific">Gossypium arboreum</name>
    <name type="common">Tree cotton</name>
    <name type="synonym">Gossypium nanking</name>
    <dbReference type="NCBI Taxonomy" id="29729"/>
    <lineage>
        <taxon>Eukaryota</taxon>
        <taxon>Viridiplantae</taxon>
        <taxon>Streptophyta</taxon>
        <taxon>Embryophyta</taxon>
        <taxon>Tracheophyta</taxon>
        <taxon>Spermatophyta</taxon>
        <taxon>Magnoliopsida</taxon>
        <taxon>eudicotyledons</taxon>
        <taxon>Gunneridae</taxon>
        <taxon>Pentapetalae</taxon>
        <taxon>rosids</taxon>
        <taxon>malvids</taxon>
        <taxon>Malvales</taxon>
        <taxon>Malvaceae</taxon>
        <taxon>Malvoideae</taxon>
        <taxon>Gossypium</taxon>
    </lineage>
</organism>
<name>A0A0B0MI22_GOSAR</name>
<accession>A0A0B0MI22</accession>
<reference evidence="2" key="1">
    <citation type="submission" date="2014-09" db="EMBL/GenBank/DDBJ databases">
        <authorList>
            <person name="Mudge J."/>
            <person name="Ramaraj T."/>
            <person name="Lindquist I.E."/>
            <person name="Bharti A.K."/>
            <person name="Sundararajan A."/>
            <person name="Cameron C.T."/>
            <person name="Woodward J.E."/>
            <person name="May G.D."/>
            <person name="Brubaker C."/>
            <person name="Broadhvest J."/>
            <person name="Wilkins T.A."/>
        </authorList>
    </citation>
    <scope>NUCLEOTIDE SEQUENCE</scope>
    <source>
        <strain evidence="2">cv. AKA8401</strain>
    </source>
</reference>
<keyword evidence="2" id="KW-1185">Reference proteome</keyword>
<evidence type="ECO:0000313" key="1">
    <source>
        <dbReference type="EMBL" id="KHF98560.1"/>
    </source>
</evidence>
<protein>
    <submittedName>
        <fullName evidence="1">Uncharacterized protein</fullName>
    </submittedName>
</protein>